<dbReference type="Proteomes" id="UP000784294">
    <property type="component" value="Unassembled WGS sequence"/>
</dbReference>
<dbReference type="AlphaFoldDB" id="A0A448XG83"/>
<keyword evidence="3" id="KW-1185">Reference proteome</keyword>
<protein>
    <recommendedName>
        <fullName evidence="4">Secreted protein</fullName>
    </recommendedName>
</protein>
<dbReference type="EMBL" id="CAAALY010251327">
    <property type="protein sequence ID" value="VEL36065.1"/>
    <property type="molecule type" value="Genomic_DNA"/>
</dbReference>
<keyword evidence="1" id="KW-0732">Signal</keyword>
<evidence type="ECO:0008006" key="4">
    <source>
        <dbReference type="Google" id="ProtNLM"/>
    </source>
</evidence>
<sequence length="93" mass="10124">MPPSVSGSRLAASSVVLAGIVCETSGNVPNRLSDTECMLPLLAKQQKMFWTQALSVSNREEVSFLSTTSSKHHQICASPFFHGICIWSKTILK</sequence>
<accession>A0A448XG83</accession>
<reference evidence="2" key="1">
    <citation type="submission" date="2018-11" db="EMBL/GenBank/DDBJ databases">
        <authorList>
            <consortium name="Pathogen Informatics"/>
        </authorList>
    </citation>
    <scope>NUCLEOTIDE SEQUENCE</scope>
</reference>
<comment type="caution">
    <text evidence="2">The sequence shown here is derived from an EMBL/GenBank/DDBJ whole genome shotgun (WGS) entry which is preliminary data.</text>
</comment>
<evidence type="ECO:0000313" key="3">
    <source>
        <dbReference type="Proteomes" id="UP000784294"/>
    </source>
</evidence>
<proteinExistence type="predicted"/>
<name>A0A448XG83_9PLAT</name>
<feature type="chain" id="PRO_5019422341" description="Secreted protein" evidence="1">
    <location>
        <begin position="27"/>
        <end position="93"/>
    </location>
</feature>
<evidence type="ECO:0000313" key="2">
    <source>
        <dbReference type="EMBL" id="VEL36065.1"/>
    </source>
</evidence>
<evidence type="ECO:0000256" key="1">
    <source>
        <dbReference type="SAM" id="SignalP"/>
    </source>
</evidence>
<organism evidence="2 3">
    <name type="scientific">Protopolystoma xenopodis</name>
    <dbReference type="NCBI Taxonomy" id="117903"/>
    <lineage>
        <taxon>Eukaryota</taxon>
        <taxon>Metazoa</taxon>
        <taxon>Spiralia</taxon>
        <taxon>Lophotrochozoa</taxon>
        <taxon>Platyhelminthes</taxon>
        <taxon>Monogenea</taxon>
        <taxon>Polyopisthocotylea</taxon>
        <taxon>Polystomatidea</taxon>
        <taxon>Polystomatidae</taxon>
        <taxon>Protopolystoma</taxon>
    </lineage>
</organism>
<feature type="signal peptide" evidence="1">
    <location>
        <begin position="1"/>
        <end position="26"/>
    </location>
</feature>
<gene>
    <name evidence="2" type="ORF">PXEA_LOCUS29505</name>
</gene>
<feature type="non-terminal residue" evidence="2">
    <location>
        <position position="93"/>
    </location>
</feature>